<dbReference type="GO" id="GO:0032259">
    <property type="term" value="P:methylation"/>
    <property type="evidence" value="ECO:0007669"/>
    <property type="project" value="UniProtKB-KW"/>
</dbReference>
<dbReference type="Gene3D" id="3.40.50.150">
    <property type="entry name" value="Vaccinia Virus protein VP39"/>
    <property type="match status" value="1"/>
</dbReference>
<dbReference type="PANTHER" id="PTHR42912:SF95">
    <property type="entry name" value="METHYLTRANSFERASE TYPE 11 DOMAIN-CONTAINING PROTEIN"/>
    <property type="match status" value="1"/>
</dbReference>
<proteinExistence type="predicted"/>
<dbReference type="Pfam" id="PF13649">
    <property type="entry name" value="Methyltransf_25"/>
    <property type="match status" value="1"/>
</dbReference>
<sequence length="220" mass="23250">MAVEVTATAGEIARAYDVLAPIYDRLVASWEAPTYAHALYALAPEPGDRVLDVGCGPGHLLALVAPLVGPEGHVYGLDVAPGMLESAGRRLAALDAPATLCRGDARALPFADEVVDAVVLVETLELFSQTDAAAVLSESRRVLDPDGRLVVASMERRGYEETPFVRAYEWLYATLPGYDAVGCRPIDACGRLTAAGFTIVSSETVRLAGVWPTTVALAKP</sequence>
<dbReference type="SUPFAM" id="SSF53335">
    <property type="entry name" value="S-adenosyl-L-methionine-dependent methyltransferases"/>
    <property type="match status" value="1"/>
</dbReference>
<dbReference type="GO" id="GO:0008168">
    <property type="term" value="F:methyltransferase activity"/>
    <property type="evidence" value="ECO:0007669"/>
    <property type="project" value="UniProtKB-KW"/>
</dbReference>
<evidence type="ECO:0000259" key="1">
    <source>
        <dbReference type="Pfam" id="PF13649"/>
    </source>
</evidence>
<evidence type="ECO:0000313" key="2">
    <source>
        <dbReference type="EMBL" id="MCU4717524.1"/>
    </source>
</evidence>
<evidence type="ECO:0000313" key="4">
    <source>
        <dbReference type="Proteomes" id="UP001208186"/>
    </source>
</evidence>
<comment type="caution">
    <text evidence="3">The sequence shown here is derived from an EMBL/GenBank/DDBJ whole genome shotgun (WGS) entry which is preliminary data.</text>
</comment>
<dbReference type="RefSeq" id="WP_315908287.1">
    <property type="nucleotide sequence ID" value="NZ_JAOPKC010000003.1"/>
</dbReference>
<dbReference type="EMBL" id="JAOPKC010000003">
    <property type="protein sequence ID" value="MCU4717524.1"/>
    <property type="molecule type" value="Genomic_DNA"/>
</dbReference>
<dbReference type="PANTHER" id="PTHR42912">
    <property type="entry name" value="METHYLTRANSFERASE"/>
    <property type="match status" value="1"/>
</dbReference>
<organism evidence="3 5">
    <name type="scientific">Halapricum hydrolyticum</name>
    <dbReference type="NCBI Taxonomy" id="2979991"/>
    <lineage>
        <taxon>Archaea</taxon>
        <taxon>Methanobacteriati</taxon>
        <taxon>Methanobacteriota</taxon>
        <taxon>Stenosarchaea group</taxon>
        <taxon>Halobacteria</taxon>
        <taxon>Halobacteriales</taxon>
        <taxon>Haloarculaceae</taxon>
        <taxon>Halapricum</taxon>
    </lineage>
</organism>
<accession>A0AAE3IA24</accession>
<keyword evidence="4" id="KW-1185">Reference proteome</keyword>
<dbReference type="EMBL" id="JAOPKD010000004">
    <property type="protein sequence ID" value="MCU4726688.1"/>
    <property type="molecule type" value="Genomic_DNA"/>
</dbReference>
<dbReference type="InterPro" id="IPR050508">
    <property type="entry name" value="Methyltransf_Superfamily"/>
</dbReference>
<keyword evidence="3" id="KW-0808">Transferase</keyword>
<name>A0AAE3IA24_9EURY</name>
<dbReference type="AlphaFoldDB" id="A0AAE3IA24"/>
<evidence type="ECO:0000313" key="3">
    <source>
        <dbReference type="EMBL" id="MCU4726688.1"/>
    </source>
</evidence>
<dbReference type="CDD" id="cd02440">
    <property type="entry name" value="AdoMet_MTases"/>
    <property type="match status" value="1"/>
</dbReference>
<dbReference type="Proteomes" id="UP001208186">
    <property type="component" value="Unassembled WGS sequence"/>
</dbReference>
<keyword evidence="3" id="KW-0489">Methyltransferase</keyword>
<dbReference type="InterPro" id="IPR029063">
    <property type="entry name" value="SAM-dependent_MTases_sf"/>
</dbReference>
<dbReference type="InterPro" id="IPR041698">
    <property type="entry name" value="Methyltransf_25"/>
</dbReference>
<evidence type="ECO:0000313" key="5">
    <source>
        <dbReference type="Proteomes" id="UP001209746"/>
    </source>
</evidence>
<dbReference type="Proteomes" id="UP001209746">
    <property type="component" value="Unassembled WGS sequence"/>
</dbReference>
<protein>
    <submittedName>
        <fullName evidence="3">Methyltransferase domain-containing protein</fullName>
    </submittedName>
</protein>
<reference evidence="3" key="1">
    <citation type="submission" date="2023-02" db="EMBL/GenBank/DDBJ databases">
        <title>Enrichment on poylsaccharides allowed isolation of novel metabolic and taxonomic groups of Haloarchaea.</title>
        <authorList>
            <person name="Sorokin D.Y."/>
            <person name="Elcheninov A.G."/>
            <person name="Khizhniak T.V."/>
            <person name="Kolganova T.V."/>
            <person name="Kublanov I.V."/>
        </authorList>
    </citation>
    <scope>NUCLEOTIDE SEQUENCE</scope>
    <source>
        <strain evidence="2 4">HArc-curdl5-1</strain>
        <strain evidence="3">HArc-curdl7</strain>
    </source>
</reference>
<feature type="domain" description="Methyltransferase" evidence="1">
    <location>
        <begin position="50"/>
        <end position="147"/>
    </location>
</feature>
<gene>
    <name evidence="3" type="ORF">OB914_06865</name>
    <name evidence="2" type="ORF">OB916_05530</name>
</gene>